<evidence type="ECO:0000256" key="5">
    <source>
        <dbReference type="ARBA" id="ARBA00023002"/>
    </source>
</evidence>
<comment type="cofactor">
    <cofactor evidence="1">
        <name>FAD</name>
        <dbReference type="ChEBI" id="CHEBI:57692"/>
    </cofactor>
</comment>
<dbReference type="SUPFAM" id="SSF55424">
    <property type="entry name" value="FAD/NAD-linked reductases, dimerisation (C-terminal) domain"/>
    <property type="match status" value="1"/>
</dbReference>
<dbReference type="AlphaFoldDB" id="M5AXR7"/>
<geneLocation type="plasmid" evidence="9">
    <name>CAM</name>
</geneLocation>
<dbReference type="Pfam" id="PF14759">
    <property type="entry name" value="Reductase_C"/>
    <property type="match status" value="1"/>
</dbReference>
<dbReference type="EMBL" id="AB771747">
    <property type="protein sequence ID" value="BAN13287.1"/>
    <property type="molecule type" value="Genomic_DNA"/>
</dbReference>
<reference evidence="9" key="2">
    <citation type="journal article" date="2013" name="Appl. Environ. Microbiol.">
        <title>Camphor pathway redux: functional recombinant expression of 2,5- and 3,6-diketocamphane monooxygenases of Pseudomonas putida ATCC 17453 with their cognate flavin reductase catalyzing Baeyer-Villiger reactions.</title>
        <authorList>
            <person name="Iwaki H."/>
            <person name="Grosse S."/>
            <person name="Bergeron H."/>
            <person name="Leisch H."/>
            <person name="Morley K."/>
            <person name="Hasegawa Y."/>
            <person name="Lau P.C.K."/>
        </authorList>
    </citation>
    <scope>NUCLEOTIDE SEQUENCE</scope>
    <source>
        <strain evidence="9">ATCC 17453</strain>
        <plasmid evidence="9">CAM</plasmid>
    </source>
</reference>
<evidence type="ECO:0000256" key="3">
    <source>
        <dbReference type="ARBA" id="ARBA00022630"/>
    </source>
</evidence>
<sequence>MNANDNVVIVGTGLAGVEVAFGLRASGWEGNIRLVGDATVIPHHLPPLSKAYLAGKATAESLYLRTPDAYAAQNIQLLGGTQVTAINRDRQQVILSDGRALDYDRLVLATGGRPRPLPVASGAVGKANNFRYLRTLEDAECIRRQLIADNRLVVIGGGYIGLEVAATAIKANMHVTLLDTAARVLERVTAPPVSAFYEHLHREAGVDIRTGTQVCGFEMSTDQQKVTAVLCEDGTRLPADLVIAGIGLIPNCELASAAGLQVDNGIVINEHMQTSDPLIMAVGDCARFHSQLYDRWVRIESVPNALEQARKIAAILCGKVPRDEAAPWFWSDQYEIGLKMVGLSEGYDRIIVRGSLAQPDFSVFYLQGDRVLAVDTVNRPVEFNQSKQIITDRLPVEPNLLGDESVPLKEIIAAAKAELSSA</sequence>
<protein>
    <submittedName>
        <fullName evidence="9">NADH-putidaredoxin reductase</fullName>
    </submittedName>
</protein>
<keyword evidence="6" id="KW-0520">NAD</keyword>
<evidence type="ECO:0000259" key="8">
    <source>
        <dbReference type="Pfam" id="PF14759"/>
    </source>
</evidence>
<comment type="similarity">
    <text evidence="2">Belongs to the FAD-dependent oxidoreductase family.</text>
</comment>
<keyword evidence="5" id="KW-0560">Oxidoreductase</keyword>
<dbReference type="SUPFAM" id="SSF51905">
    <property type="entry name" value="FAD/NAD(P)-binding domain"/>
    <property type="match status" value="1"/>
</dbReference>
<evidence type="ECO:0000256" key="6">
    <source>
        <dbReference type="ARBA" id="ARBA00023027"/>
    </source>
</evidence>
<dbReference type="InterPro" id="IPR023753">
    <property type="entry name" value="FAD/NAD-binding_dom"/>
</dbReference>
<dbReference type="PRINTS" id="PR00368">
    <property type="entry name" value="FADPNR"/>
</dbReference>
<keyword evidence="4" id="KW-0274">FAD</keyword>
<keyword evidence="3" id="KW-0285">Flavoprotein</keyword>
<evidence type="ECO:0000259" key="7">
    <source>
        <dbReference type="Pfam" id="PF07992"/>
    </source>
</evidence>
<dbReference type="Pfam" id="PF07992">
    <property type="entry name" value="Pyr_redox_2"/>
    <property type="match status" value="1"/>
</dbReference>
<feature type="domain" description="FAD/NAD(P)-binding" evidence="7">
    <location>
        <begin position="6"/>
        <end position="309"/>
    </location>
</feature>
<dbReference type="InterPro" id="IPR028202">
    <property type="entry name" value="Reductase_C"/>
</dbReference>
<dbReference type="FunFam" id="3.50.50.60:FF:000088">
    <property type="entry name" value="3-phenylpropionate/cinnamic acid dioxygenase ferredoxin--NAD(+) reductase component"/>
    <property type="match status" value="1"/>
</dbReference>
<dbReference type="InterPro" id="IPR050446">
    <property type="entry name" value="FAD-oxidoreductase/Apoptosis"/>
</dbReference>
<reference evidence="9" key="1">
    <citation type="journal article" date="2012" name="Appl. Environ. Microbiol.">
        <title>Cloning, Baeyer-Villiger biooxidations, and structures of the camphor pathway 2-oxo-Delta(3)-4,5,5-trimethylcyclopentenylacetyl-coenzyme A monooxygenase of Pseudomonas putida ATCC 17453.</title>
        <authorList>
            <person name="Leisch H."/>
            <person name="Shi R."/>
            <person name="Grosse S."/>
            <person name="Morley K."/>
            <person name="Bergeron H."/>
            <person name="Cygler M."/>
            <person name="Iwaki H."/>
            <person name="Hasegawa Y."/>
            <person name="Lau P.C.K."/>
        </authorList>
    </citation>
    <scope>NUCLEOTIDE SEQUENCE</scope>
    <source>
        <strain evidence="9">ATCC 17453</strain>
        <plasmid evidence="9">CAM</plasmid>
    </source>
</reference>
<dbReference type="InterPro" id="IPR016156">
    <property type="entry name" value="FAD/NAD-linked_Rdtase_dimer_sf"/>
</dbReference>
<dbReference type="InterPro" id="IPR036188">
    <property type="entry name" value="FAD/NAD-bd_sf"/>
</dbReference>
<evidence type="ECO:0000256" key="4">
    <source>
        <dbReference type="ARBA" id="ARBA00022827"/>
    </source>
</evidence>
<dbReference type="KEGG" id="ag:BAN13287"/>
<evidence type="ECO:0000256" key="1">
    <source>
        <dbReference type="ARBA" id="ARBA00001974"/>
    </source>
</evidence>
<dbReference type="PRINTS" id="PR00411">
    <property type="entry name" value="PNDRDTASEI"/>
</dbReference>
<name>M5AXR7_PSEPU</name>
<feature type="domain" description="Reductase C-terminal" evidence="8">
    <location>
        <begin position="328"/>
        <end position="411"/>
    </location>
</feature>
<gene>
    <name evidence="9" type="primary">camA</name>
</gene>
<dbReference type="GO" id="GO:0016651">
    <property type="term" value="F:oxidoreductase activity, acting on NAD(P)H"/>
    <property type="evidence" value="ECO:0007669"/>
    <property type="project" value="TreeGrafter"/>
</dbReference>
<organism evidence="9">
    <name type="scientific">Pseudomonas putida</name>
    <name type="common">Arthrobacter siderocapsulatus</name>
    <dbReference type="NCBI Taxonomy" id="303"/>
    <lineage>
        <taxon>Bacteria</taxon>
        <taxon>Pseudomonadati</taxon>
        <taxon>Pseudomonadota</taxon>
        <taxon>Gammaproteobacteria</taxon>
        <taxon>Pseudomonadales</taxon>
        <taxon>Pseudomonadaceae</taxon>
        <taxon>Pseudomonas</taxon>
    </lineage>
</organism>
<dbReference type="SMR" id="M5AXR7"/>
<dbReference type="KEGG" id="ag:AAA25758"/>
<accession>M5AXR7</accession>
<keyword evidence="9" id="KW-0614">Plasmid</keyword>
<dbReference type="PANTHER" id="PTHR43557:SF2">
    <property type="entry name" value="RIESKE DOMAIN-CONTAINING PROTEIN-RELATED"/>
    <property type="match status" value="1"/>
</dbReference>
<dbReference type="PANTHER" id="PTHR43557">
    <property type="entry name" value="APOPTOSIS-INDUCING FACTOR 1"/>
    <property type="match status" value="1"/>
</dbReference>
<dbReference type="Gene3D" id="3.50.50.60">
    <property type="entry name" value="FAD/NAD(P)-binding domain"/>
    <property type="match status" value="2"/>
</dbReference>
<evidence type="ECO:0000313" key="9">
    <source>
        <dbReference type="EMBL" id="BAN13287.1"/>
    </source>
</evidence>
<evidence type="ECO:0000256" key="2">
    <source>
        <dbReference type="ARBA" id="ARBA00006442"/>
    </source>
</evidence>
<dbReference type="Gene3D" id="3.30.390.30">
    <property type="match status" value="1"/>
</dbReference>
<dbReference type="FunFam" id="3.30.390.30:FF:000016">
    <property type="entry name" value="Putidaredoxin reductase CamA"/>
    <property type="match status" value="1"/>
</dbReference>
<dbReference type="GO" id="GO:0005737">
    <property type="term" value="C:cytoplasm"/>
    <property type="evidence" value="ECO:0007669"/>
    <property type="project" value="TreeGrafter"/>
</dbReference>
<proteinExistence type="inferred from homology"/>